<keyword evidence="7" id="KW-1003">Cell membrane</keyword>
<dbReference type="EMBL" id="ABEU02000002">
    <property type="protein sequence ID" value="PNR59961.1"/>
    <property type="molecule type" value="Genomic_DNA"/>
</dbReference>
<dbReference type="Pfam" id="PF04144">
    <property type="entry name" value="SCAMP"/>
    <property type="match status" value="1"/>
</dbReference>
<evidence type="ECO:0000256" key="9">
    <source>
        <dbReference type="SAM" id="MobiDB-lite"/>
    </source>
</evidence>
<reference evidence="10 12" key="2">
    <citation type="journal article" date="2018" name="Plant J.">
        <title>The Physcomitrella patens chromosome-scale assembly reveals moss genome structure and evolution.</title>
        <authorList>
            <person name="Lang D."/>
            <person name="Ullrich K.K."/>
            <person name="Murat F."/>
            <person name="Fuchs J."/>
            <person name="Jenkins J."/>
            <person name="Haas F.B."/>
            <person name="Piednoel M."/>
            <person name="Gundlach H."/>
            <person name="Van Bel M."/>
            <person name="Meyberg R."/>
            <person name="Vives C."/>
            <person name="Morata J."/>
            <person name="Symeonidi A."/>
            <person name="Hiss M."/>
            <person name="Muchero W."/>
            <person name="Kamisugi Y."/>
            <person name="Saleh O."/>
            <person name="Blanc G."/>
            <person name="Decker E.L."/>
            <person name="van Gessel N."/>
            <person name="Grimwood J."/>
            <person name="Hayes R.D."/>
            <person name="Graham S.W."/>
            <person name="Gunter L.E."/>
            <person name="McDaniel S.F."/>
            <person name="Hoernstein S.N.W."/>
            <person name="Larsson A."/>
            <person name="Li F.W."/>
            <person name="Perroud P.F."/>
            <person name="Phillips J."/>
            <person name="Ranjan P."/>
            <person name="Rokshar D.S."/>
            <person name="Rothfels C.J."/>
            <person name="Schneider L."/>
            <person name="Shu S."/>
            <person name="Stevenson D.W."/>
            <person name="Thummler F."/>
            <person name="Tillich M."/>
            <person name="Villarreal Aguilar J.C."/>
            <person name="Widiez T."/>
            <person name="Wong G.K."/>
            <person name="Wymore A."/>
            <person name="Zhang Y."/>
            <person name="Zimmer A.D."/>
            <person name="Quatrano R.S."/>
            <person name="Mayer K.F.X."/>
            <person name="Goodstein D."/>
            <person name="Casacuberta J.M."/>
            <person name="Vandepoele K."/>
            <person name="Reski R."/>
            <person name="Cuming A.C."/>
            <person name="Tuskan G.A."/>
            <person name="Maumus F."/>
            <person name="Salse J."/>
            <person name="Schmutz J."/>
            <person name="Rensing S.A."/>
        </authorList>
    </citation>
    <scope>NUCLEOTIDE SEQUENCE [LARGE SCALE GENOMIC DNA]</scope>
    <source>
        <strain evidence="11 12">cv. Gransden 2004</strain>
    </source>
</reference>
<reference evidence="11" key="3">
    <citation type="submission" date="2020-12" db="UniProtKB">
        <authorList>
            <consortium name="EnsemblPlants"/>
        </authorList>
    </citation>
    <scope>IDENTIFICATION</scope>
</reference>
<name>A0A2K1L1S2_PHYPA</name>
<evidence type="ECO:0000256" key="7">
    <source>
        <dbReference type="RuleBase" id="RU363122"/>
    </source>
</evidence>
<keyword evidence="7" id="KW-0813">Transport</keyword>
<dbReference type="KEGG" id="ppp:112278679"/>
<dbReference type="InterPro" id="IPR007273">
    <property type="entry name" value="SCAMP"/>
</dbReference>
<dbReference type="GO" id="GO:0032588">
    <property type="term" value="C:trans-Golgi network membrane"/>
    <property type="evidence" value="ECO:0000318"/>
    <property type="project" value="GO_Central"/>
</dbReference>
<evidence type="ECO:0000256" key="2">
    <source>
        <dbReference type="ARBA" id="ARBA00010482"/>
    </source>
</evidence>
<dbReference type="Gramene" id="Pp3c2_16160V3.1">
    <property type="protein sequence ID" value="Pp3c2_16160V3.1"/>
    <property type="gene ID" value="Pp3c2_16160"/>
</dbReference>
<protein>
    <recommendedName>
        <fullName evidence="7">Secretory carrier-associated membrane protein</fullName>
        <shortName evidence="7">Secretory carrier membrane protein</shortName>
    </recommendedName>
</protein>
<keyword evidence="8" id="KW-0175">Coiled coil</keyword>
<evidence type="ECO:0000256" key="5">
    <source>
        <dbReference type="ARBA" id="ARBA00023136"/>
    </source>
</evidence>
<keyword evidence="12" id="KW-1185">Reference proteome</keyword>
<dbReference type="OMA" id="TLAWINV"/>
<reference evidence="10 12" key="1">
    <citation type="journal article" date="2008" name="Science">
        <title>The Physcomitrella genome reveals evolutionary insights into the conquest of land by plants.</title>
        <authorList>
            <person name="Rensing S."/>
            <person name="Lang D."/>
            <person name="Zimmer A."/>
            <person name="Terry A."/>
            <person name="Salamov A."/>
            <person name="Shapiro H."/>
            <person name="Nishiyama T."/>
            <person name="Perroud P.-F."/>
            <person name="Lindquist E."/>
            <person name="Kamisugi Y."/>
            <person name="Tanahashi T."/>
            <person name="Sakakibara K."/>
            <person name="Fujita T."/>
            <person name="Oishi K."/>
            <person name="Shin-I T."/>
            <person name="Kuroki Y."/>
            <person name="Toyoda A."/>
            <person name="Suzuki Y."/>
            <person name="Hashimoto A."/>
            <person name="Yamaguchi K."/>
            <person name="Sugano A."/>
            <person name="Kohara Y."/>
            <person name="Fujiyama A."/>
            <person name="Anterola A."/>
            <person name="Aoki S."/>
            <person name="Ashton N."/>
            <person name="Barbazuk W.B."/>
            <person name="Barker E."/>
            <person name="Bennetzen J."/>
            <person name="Bezanilla M."/>
            <person name="Blankenship R."/>
            <person name="Cho S.H."/>
            <person name="Dutcher S."/>
            <person name="Estelle M."/>
            <person name="Fawcett J.A."/>
            <person name="Gundlach H."/>
            <person name="Hanada K."/>
            <person name="Heyl A."/>
            <person name="Hicks K.A."/>
            <person name="Hugh J."/>
            <person name="Lohr M."/>
            <person name="Mayer K."/>
            <person name="Melkozernov A."/>
            <person name="Murata T."/>
            <person name="Nelson D."/>
            <person name="Pils B."/>
            <person name="Prigge M."/>
            <person name="Reiss B."/>
            <person name="Renner T."/>
            <person name="Rombauts S."/>
            <person name="Rushton P."/>
            <person name="Sanderfoot A."/>
            <person name="Schween G."/>
            <person name="Shiu S.-H."/>
            <person name="Stueber K."/>
            <person name="Theodoulou F.L."/>
            <person name="Tu H."/>
            <person name="Van de Peer Y."/>
            <person name="Verrier P.J."/>
            <person name="Waters E."/>
            <person name="Wood A."/>
            <person name="Yang L."/>
            <person name="Cove D."/>
            <person name="Cuming A."/>
            <person name="Hasebe M."/>
            <person name="Lucas S."/>
            <person name="Mishler D.B."/>
            <person name="Reski R."/>
            <person name="Grigoriev I."/>
            <person name="Quatrano R.S."/>
            <person name="Boore J.L."/>
        </authorList>
    </citation>
    <scope>NUCLEOTIDE SEQUENCE [LARGE SCALE GENOMIC DNA]</scope>
    <source>
        <strain evidence="11 12">cv. Gransden 2004</strain>
    </source>
</reference>
<feature type="transmembrane region" description="Helical" evidence="7">
    <location>
        <begin position="221"/>
        <end position="245"/>
    </location>
</feature>
<feature type="transmembrane region" description="Helical" evidence="7">
    <location>
        <begin position="140"/>
        <end position="162"/>
    </location>
</feature>
<evidence type="ECO:0000256" key="4">
    <source>
        <dbReference type="ARBA" id="ARBA00022989"/>
    </source>
</evidence>
<keyword evidence="4 7" id="KW-1133">Transmembrane helix</keyword>
<dbReference type="GO" id="GO:0055038">
    <property type="term" value="C:recycling endosome membrane"/>
    <property type="evidence" value="ECO:0000318"/>
    <property type="project" value="GO_Central"/>
</dbReference>
<feature type="transmembrane region" description="Helical" evidence="7">
    <location>
        <begin position="110"/>
        <end position="134"/>
    </location>
</feature>
<dbReference type="RefSeq" id="XP_024368066.1">
    <property type="nucleotide sequence ID" value="XM_024512298.2"/>
</dbReference>
<evidence type="ECO:0000256" key="3">
    <source>
        <dbReference type="ARBA" id="ARBA00022692"/>
    </source>
</evidence>
<sequence length="274" mass="31209">MADRYDRNPFDEAEEEVNPFSDPVVRAQAAKPSYDGNGLFNGSDYKKKEKELKAKEEELRRKEQELKRREDAVARAGVSIESRNWPPFIHILHHDIANDIPAHSRGLMRWAYASWLGILLCLFWNFVCVLSALIANVGGVQILLLGIIYVLAGYPMSYFLWYRPLYRAMRSDSVLRFGWFLIFYLLHIAFCVLAAVAPPIIFKGKSLAGIIPALDLFSQKLIIGIFYMVGFALYTLETLLSIWVLKSVTQYFRGEGRAADMKREAEAGAFRSAV</sequence>
<feature type="compositionally biased region" description="Basic and acidic residues" evidence="9">
    <location>
        <begin position="1"/>
        <end position="10"/>
    </location>
</feature>
<dbReference type="Proteomes" id="UP000006727">
    <property type="component" value="Chromosome 2"/>
</dbReference>
<accession>A0A2K1L1S2</accession>
<evidence type="ECO:0000256" key="1">
    <source>
        <dbReference type="ARBA" id="ARBA00004003"/>
    </source>
</evidence>
<dbReference type="OrthoDB" id="242866at2759"/>
<evidence type="ECO:0000256" key="8">
    <source>
        <dbReference type="SAM" id="Coils"/>
    </source>
</evidence>
<evidence type="ECO:0000256" key="6">
    <source>
        <dbReference type="ARBA" id="ARBA00023329"/>
    </source>
</evidence>
<dbReference type="AlphaFoldDB" id="A0A2K1L1S2"/>
<dbReference type="Gramene" id="Pp3c2_16160V3.2">
    <property type="protein sequence ID" value="Pp3c2_16160V3.2"/>
    <property type="gene ID" value="Pp3c2_16160"/>
</dbReference>
<dbReference type="PaxDb" id="3218-PP1S30_332V6.1"/>
<organism evidence="10">
    <name type="scientific">Physcomitrium patens</name>
    <name type="common">Spreading-leaved earth moss</name>
    <name type="synonym">Physcomitrella patens</name>
    <dbReference type="NCBI Taxonomy" id="3218"/>
    <lineage>
        <taxon>Eukaryota</taxon>
        <taxon>Viridiplantae</taxon>
        <taxon>Streptophyta</taxon>
        <taxon>Embryophyta</taxon>
        <taxon>Bryophyta</taxon>
        <taxon>Bryophytina</taxon>
        <taxon>Bryopsida</taxon>
        <taxon>Funariidae</taxon>
        <taxon>Funariales</taxon>
        <taxon>Funariaceae</taxon>
        <taxon>Physcomitrium</taxon>
    </lineage>
</organism>
<dbReference type="GO" id="GO:0015031">
    <property type="term" value="P:protein transport"/>
    <property type="evidence" value="ECO:0007669"/>
    <property type="project" value="InterPro"/>
</dbReference>
<comment type="function">
    <text evidence="1 7">Probably involved in membrane trafficking.</text>
</comment>
<keyword evidence="5 7" id="KW-0472">Membrane</keyword>
<comment type="subcellular location">
    <subcellularLocation>
        <location evidence="7">Cell membrane</location>
        <topology evidence="7">Multi-pass membrane protein</topology>
    </subcellularLocation>
    <subcellularLocation>
        <location evidence="7">Cytoplasmic vesicle</location>
        <location evidence="7">Secretory vesicle membrane</location>
        <topology evidence="7">Multi-pass membrane protein</topology>
    </subcellularLocation>
</comment>
<dbReference type="GeneID" id="112278679"/>
<dbReference type="FunCoup" id="A0A2K1L1S2">
    <property type="interactions" value="3578"/>
</dbReference>
<evidence type="ECO:0000313" key="11">
    <source>
        <dbReference type="EnsemblPlants" id="Pp3c2_16160V3.1"/>
    </source>
</evidence>
<gene>
    <name evidence="11" type="primary">LOC112278679</name>
    <name evidence="10" type="ORF">PHYPA_002753</name>
</gene>
<comment type="similarity">
    <text evidence="2 7">Belongs to the SCAMP family.</text>
</comment>
<dbReference type="GO" id="GO:0030658">
    <property type="term" value="C:transport vesicle membrane"/>
    <property type="evidence" value="ECO:0007669"/>
    <property type="project" value="UniProtKB-SubCell"/>
</dbReference>
<feature type="coiled-coil region" evidence="8">
    <location>
        <begin position="42"/>
        <end position="72"/>
    </location>
</feature>
<feature type="transmembrane region" description="Helical" evidence="7">
    <location>
        <begin position="174"/>
        <end position="201"/>
    </location>
</feature>
<proteinExistence type="inferred from homology"/>
<evidence type="ECO:0000313" key="10">
    <source>
        <dbReference type="EMBL" id="PNR59961.1"/>
    </source>
</evidence>
<feature type="region of interest" description="Disordered" evidence="9">
    <location>
        <begin position="1"/>
        <end position="24"/>
    </location>
</feature>
<dbReference type="EnsemblPlants" id="Pp3c2_16160V3.1">
    <property type="protein sequence ID" value="Pp3c2_16160V3.1"/>
    <property type="gene ID" value="Pp3c2_16160"/>
</dbReference>
<dbReference type="EnsemblPlants" id="Pp3c2_16160V3.2">
    <property type="protein sequence ID" value="Pp3c2_16160V3.2"/>
    <property type="gene ID" value="Pp3c2_16160"/>
</dbReference>
<dbReference type="PANTHER" id="PTHR10687">
    <property type="entry name" value="SECRETORY CARRIER-ASSOCIATED MEMBRANE PROTEIN SCAMP"/>
    <property type="match status" value="1"/>
</dbReference>
<keyword evidence="6 7" id="KW-0968">Cytoplasmic vesicle</keyword>
<dbReference type="GO" id="GO:0005886">
    <property type="term" value="C:plasma membrane"/>
    <property type="evidence" value="ECO:0007669"/>
    <property type="project" value="UniProtKB-SubCell"/>
</dbReference>
<keyword evidence="3 7" id="KW-0812">Transmembrane</keyword>
<dbReference type="PANTHER" id="PTHR10687:SF2">
    <property type="entry name" value="SECRETORY CARRIER-ASSOCIATED MEMBRANE PROTEIN"/>
    <property type="match status" value="1"/>
</dbReference>
<evidence type="ECO:0000313" key="12">
    <source>
        <dbReference type="Proteomes" id="UP000006727"/>
    </source>
</evidence>